<comment type="caution">
    <text evidence="14">The sequence shown here is derived from an EMBL/GenBank/DDBJ whole genome shotgun (WGS) entry which is preliminary data.</text>
</comment>
<evidence type="ECO:0000256" key="5">
    <source>
        <dbReference type="ARBA" id="ARBA00022670"/>
    </source>
</evidence>
<evidence type="ECO:0000256" key="12">
    <source>
        <dbReference type="SAM" id="SignalP"/>
    </source>
</evidence>
<reference evidence="14 15" key="1">
    <citation type="journal article" date="2023" name="Nucleic Acids Res.">
        <title>The hologenome of Daphnia magna reveals possible DNA methylation and microbiome-mediated evolution of the host genome.</title>
        <authorList>
            <person name="Chaturvedi A."/>
            <person name="Li X."/>
            <person name="Dhandapani V."/>
            <person name="Marshall H."/>
            <person name="Kissane S."/>
            <person name="Cuenca-Cambronero M."/>
            <person name="Asole G."/>
            <person name="Calvet F."/>
            <person name="Ruiz-Romero M."/>
            <person name="Marangio P."/>
            <person name="Guigo R."/>
            <person name="Rago D."/>
            <person name="Mirbahai L."/>
            <person name="Eastwood N."/>
            <person name="Colbourne J.K."/>
            <person name="Zhou J."/>
            <person name="Mallon E."/>
            <person name="Orsini L."/>
        </authorList>
    </citation>
    <scope>NUCLEOTIDE SEQUENCE [LARGE SCALE GENOMIC DNA]</scope>
    <source>
        <strain evidence="14">LRV0_1</strain>
    </source>
</reference>
<keyword evidence="5 11" id="KW-0645">Protease</keyword>
<dbReference type="InterPro" id="IPR005078">
    <property type="entry name" value="Peptidase_C54"/>
</dbReference>
<comment type="function">
    <text evidence="11">Cysteine protease that plays a key role in autophagy by mediating both proteolytic activation and delipidation of ATG8 family proteins.</text>
</comment>
<gene>
    <name evidence="14" type="ORF">OUZ56_026847</name>
</gene>
<keyword evidence="9 11" id="KW-0072">Autophagy</keyword>
<comment type="similarity">
    <text evidence="2 11">Belongs to the peptidase C54 family.</text>
</comment>
<feature type="chain" id="PRO_5046772232" description="Cysteine protease" evidence="12">
    <location>
        <begin position="20"/>
        <end position="389"/>
    </location>
</feature>
<keyword evidence="7" id="KW-0788">Thiol protease</keyword>
<evidence type="ECO:0000256" key="1">
    <source>
        <dbReference type="ARBA" id="ARBA00004496"/>
    </source>
</evidence>
<organism evidence="14 15">
    <name type="scientific">Daphnia magna</name>
    <dbReference type="NCBI Taxonomy" id="35525"/>
    <lineage>
        <taxon>Eukaryota</taxon>
        <taxon>Metazoa</taxon>
        <taxon>Ecdysozoa</taxon>
        <taxon>Arthropoda</taxon>
        <taxon>Crustacea</taxon>
        <taxon>Branchiopoda</taxon>
        <taxon>Diplostraca</taxon>
        <taxon>Cladocera</taxon>
        <taxon>Anomopoda</taxon>
        <taxon>Daphniidae</taxon>
        <taxon>Daphnia</taxon>
    </lineage>
</organism>
<dbReference type="InterPro" id="IPR038765">
    <property type="entry name" value="Papain-like_cys_pep_sf"/>
</dbReference>
<keyword evidence="12" id="KW-0732">Signal</keyword>
<dbReference type="PANTHER" id="PTHR22624:SF49">
    <property type="entry name" value="CYSTEINE PROTEASE"/>
    <property type="match status" value="1"/>
</dbReference>
<evidence type="ECO:0000313" key="15">
    <source>
        <dbReference type="Proteomes" id="UP001234178"/>
    </source>
</evidence>
<evidence type="ECO:0000256" key="10">
    <source>
        <dbReference type="ARBA" id="ARBA00029362"/>
    </source>
</evidence>
<evidence type="ECO:0000256" key="4">
    <source>
        <dbReference type="ARBA" id="ARBA00022490"/>
    </source>
</evidence>
<proteinExistence type="inferred from homology"/>
<dbReference type="Proteomes" id="UP001234178">
    <property type="component" value="Unassembled WGS sequence"/>
</dbReference>
<name>A0ABQ9ZNS2_9CRUS</name>
<comment type="subcellular location">
    <subcellularLocation>
        <location evidence="1 11">Cytoplasm</location>
    </subcellularLocation>
</comment>
<evidence type="ECO:0000256" key="2">
    <source>
        <dbReference type="ARBA" id="ARBA00010958"/>
    </source>
</evidence>
<dbReference type="EC" id="3.4.22.-" evidence="11"/>
<keyword evidence="6 11" id="KW-0378">Hydrolase</keyword>
<accession>A0ABQ9ZNS2</accession>
<keyword evidence="15" id="KW-1185">Reference proteome</keyword>
<evidence type="ECO:0000313" key="14">
    <source>
        <dbReference type="EMBL" id="KAK4014321.1"/>
    </source>
</evidence>
<evidence type="ECO:0000259" key="13">
    <source>
        <dbReference type="Pfam" id="PF03416"/>
    </source>
</evidence>
<dbReference type="SUPFAM" id="SSF54001">
    <property type="entry name" value="Cysteine proteinases"/>
    <property type="match status" value="1"/>
</dbReference>
<dbReference type="EMBL" id="JAOYFB010000004">
    <property type="protein sequence ID" value="KAK4014321.1"/>
    <property type="molecule type" value="Genomic_DNA"/>
</dbReference>
<dbReference type="Pfam" id="PF03416">
    <property type="entry name" value="Peptidase_C54"/>
    <property type="match status" value="1"/>
</dbReference>
<evidence type="ECO:0000256" key="11">
    <source>
        <dbReference type="RuleBase" id="RU363115"/>
    </source>
</evidence>
<keyword evidence="3" id="KW-0813">Transport</keyword>
<evidence type="ECO:0000256" key="3">
    <source>
        <dbReference type="ARBA" id="ARBA00022448"/>
    </source>
</evidence>
<evidence type="ECO:0000256" key="7">
    <source>
        <dbReference type="ARBA" id="ARBA00022807"/>
    </source>
</evidence>
<evidence type="ECO:0000256" key="8">
    <source>
        <dbReference type="ARBA" id="ARBA00022927"/>
    </source>
</evidence>
<feature type="domain" description="Peptidase C54 catalytic" evidence="13">
    <location>
        <begin position="67"/>
        <end position="336"/>
    </location>
</feature>
<comment type="catalytic activity">
    <reaction evidence="10">
        <text>[protein]-C-terminal L-amino acid-glycyl-phosphatidylethanolamide + H2O = [protein]-C-terminal L-amino acid-glycine + a 1,2-diacyl-sn-glycero-3-phosphoethanolamine</text>
        <dbReference type="Rhea" id="RHEA:67548"/>
        <dbReference type="Rhea" id="RHEA-COMP:17323"/>
        <dbReference type="Rhea" id="RHEA-COMP:17324"/>
        <dbReference type="ChEBI" id="CHEBI:15377"/>
        <dbReference type="ChEBI" id="CHEBI:64612"/>
        <dbReference type="ChEBI" id="CHEBI:172940"/>
        <dbReference type="ChEBI" id="CHEBI:172941"/>
    </reaction>
    <physiologicalReaction direction="left-to-right" evidence="10">
        <dbReference type="Rhea" id="RHEA:67549"/>
    </physiologicalReaction>
</comment>
<keyword evidence="4 11" id="KW-0963">Cytoplasm</keyword>
<feature type="signal peptide" evidence="12">
    <location>
        <begin position="1"/>
        <end position="19"/>
    </location>
</feature>
<evidence type="ECO:0000256" key="9">
    <source>
        <dbReference type="ARBA" id="ARBA00023006"/>
    </source>
</evidence>
<keyword evidence="8 11" id="KW-0653">Protein transport</keyword>
<dbReference type="PANTHER" id="PTHR22624">
    <property type="entry name" value="CYSTEINE PROTEASE ATG4"/>
    <property type="match status" value="1"/>
</dbReference>
<sequence>MQCVQIAISFFLLFFKSLLENTQKMLEACEAFVTYESGIILDRQGFEVNDDPVWILGQKYDTRTKLDELHTDIKSRLLLTYRRNFTAIGDSGMTTDRGWGCMLRCGQMVVAQALVKQHLGRGPFWPLKNDQNKAETYKKILRLFEDKKTAVYSIHQLAQMGVSEGKEIGQWFGPNTVAQVLKKLSAYDEWSSLKIHVAMDNAVVIEEIELCHSKNPDAETTMWNPLLLVVPLRLGLLSINPIYIDSLKACLQMPQSIGMIGGKPSQALYFIGYVGDDVVFLDPHLTQNAIEFDDEEFEDSSYHPTTSARISFHSMDPSLAVCFSCTTHSEWKNLLQQFKIMTEAGKKQNLFEVCTQRQAEWHPSSMDLADEAIALADSADSEEDFEILG</sequence>
<evidence type="ECO:0000256" key="6">
    <source>
        <dbReference type="ARBA" id="ARBA00022801"/>
    </source>
</evidence>
<protein>
    <recommendedName>
        <fullName evidence="11">Cysteine protease</fullName>
        <ecNumber evidence="11">3.4.22.-</ecNumber>
    </recommendedName>
</protein>
<dbReference type="InterPro" id="IPR046792">
    <property type="entry name" value="Peptidase_C54_cat"/>
</dbReference>